<evidence type="ECO:0000313" key="11">
    <source>
        <dbReference type="EMBL" id="ROQ91182.1"/>
    </source>
</evidence>
<dbReference type="OrthoDB" id="9813726at2"/>
<comment type="caution">
    <text evidence="11">The sequence shown here is derived from an EMBL/GenBank/DDBJ whole genome shotgun (WGS) entry which is preliminary data.</text>
</comment>
<dbReference type="HAMAP" id="MF_00236">
    <property type="entry name" value="TatA_E"/>
    <property type="match status" value="1"/>
</dbReference>
<reference evidence="11 12" key="1">
    <citation type="submission" date="2018-11" db="EMBL/GenBank/DDBJ databases">
        <title>Genomic Encyclopedia of Type Strains, Phase IV (KMG-IV): sequencing the most valuable type-strain genomes for metagenomic binning, comparative biology and taxonomic classification.</title>
        <authorList>
            <person name="Goeker M."/>
        </authorList>
    </citation>
    <scope>NUCLEOTIDE SEQUENCE [LARGE SCALE GENOMIC DNA]</scope>
    <source>
        <strain evidence="11 12">DSM 22027</strain>
    </source>
</reference>
<comment type="subunit">
    <text evidence="9">Forms a complex with TatC.</text>
</comment>
<dbReference type="GO" id="GO:0043953">
    <property type="term" value="P:protein transport by the Tat complex"/>
    <property type="evidence" value="ECO:0007669"/>
    <property type="project" value="UniProtKB-UniRule"/>
</dbReference>
<evidence type="ECO:0000256" key="1">
    <source>
        <dbReference type="ARBA" id="ARBA00004162"/>
    </source>
</evidence>
<dbReference type="RefSeq" id="WP_123290893.1">
    <property type="nucleotide sequence ID" value="NZ_RJVA01000013.1"/>
</dbReference>
<evidence type="ECO:0000256" key="2">
    <source>
        <dbReference type="ARBA" id="ARBA00022448"/>
    </source>
</evidence>
<dbReference type="PANTHER" id="PTHR42982:SF1">
    <property type="entry name" value="SEC-INDEPENDENT PROTEIN TRANSLOCASE PROTEIN TATA"/>
    <property type="match status" value="1"/>
</dbReference>
<sequence>MIGGIGMPELLVILLIVLIIFGAGKLPEIGAGLGKGIRNFKKATQEEPELAEKKTEKIEASASGTEKPAS</sequence>
<dbReference type="EMBL" id="RJVA01000013">
    <property type="protein sequence ID" value="ROQ91182.1"/>
    <property type="molecule type" value="Genomic_DNA"/>
</dbReference>
<dbReference type="Gene3D" id="1.20.5.3310">
    <property type="match status" value="1"/>
</dbReference>
<gene>
    <name evidence="9" type="primary">tatA</name>
    <name evidence="11" type="ORF">EDC27_2467</name>
</gene>
<dbReference type="PANTHER" id="PTHR42982">
    <property type="entry name" value="SEC-INDEPENDENT PROTEIN TRANSLOCASE PROTEIN TATA"/>
    <property type="match status" value="1"/>
</dbReference>
<keyword evidence="4 9" id="KW-0812">Transmembrane</keyword>
<keyword evidence="7 9" id="KW-0811">Translocation</keyword>
<keyword evidence="5 9" id="KW-0653">Protein transport</keyword>
<evidence type="ECO:0000256" key="9">
    <source>
        <dbReference type="HAMAP-Rule" id="MF_00236"/>
    </source>
</evidence>
<name>A0A3N1UIW1_9BACT</name>
<evidence type="ECO:0000313" key="12">
    <source>
        <dbReference type="Proteomes" id="UP000276223"/>
    </source>
</evidence>
<evidence type="ECO:0000256" key="10">
    <source>
        <dbReference type="SAM" id="MobiDB-lite"/>
    </source>
</evidence>
<dbReference type="InterPro" id="IPR006312">
    <property type="entry name" value="TatA/E"/>
</dbReference>
<accession>A0A3N1UIW1</accession>
<dbReference type="NCBIfam" id="NF011430">
    <property type="entry name" value="PRK14861.1"/>
    <property type="match status" value="1"/>
</dbReference>
<dbReference type="InterPro" id="IPR003369">
    <property type="entry name" value="TatA/B/E"/>
</dbReference>
<evidence type="ECO:0000256" key="3">
    <source>
        <dbReference type="ARBA" id="ARBA00022475"/>
    </source>
</evidence>
<evidence type="ECO:0000256" key="7">
    <source>
        <dbReference type="ARBA" id="ARBA00023010"/>
    </source>
</evidence>
<organism evidence="11 12">
    <name type="scientific">Desulfosoma caldarium</name>
    <dbReference type="NCBI Taxonomy" id="610254"/>
    <lineage>
        <taxon>Bacteria</taxon>
        <taxon>Pseudomonadati</taxon>
        <taxon>Thermodesulfobacteriota</taxon>
        <taxon>Syntrophobacteria</taxon>
        <taxon>Syntrophobacterales</taxon>
        <taxon>Syntrophobacteraceae</taxon>
        <taxon>Desulfosoma</taxon>
    </lineage>
</organism>
<evidence type="ECO:0000256" key="8">
    <source>
        <dbReference type="ARBA" id="ARBA00023136"/>
    </source>
</evidence>
<evidence type="ECO:0000256" key="5">
    <source>
        <dbReference type="ARBA" id="ARBA00022927"/>
    </source>
</evidence>
<comment type="function">
    <text evidence="9">Part of the twin-arginine translocation (Tat) system that transports large folded proteins containing a characteristic twin-arginine motif in their signal peptide across membranes. TatA could form the protein-conducting channel of the Tat system.</text>
</comment>
<dbReference type="GO" id="GO:0033281">
    <property type="term" value="C:TAT protein transport complex"/>
    <property type="evidence" value="ECO:0007669"/>
    <property type="project" value="UniProtKB-UniRule"/>
</dbReference>
<feature type="region of interest" description="Disordered" evidence="10">
    <location>
        <begin position="45"/>
        <end position="70"/>
    </location>
</feature>
<dbReference type="NCBIfam" id="TIGR01411">
    <property type="entry name" value="tatAE"/>
    <property type="match status" value="1"/>
</dbReference>
<keyword evidence="2 9" id="KW-0813">Transport</keyword>
<keyword evidence="8 9" id="KW-0472">Membrane</keyword>
<comment type="subcellular location">
    <subcellularLocation>
        <location evidence="1 9">Cell membrane</location>
        <topology evidence="1 9">Single-pass membrane protein</topology>
    </subcellularLocation>
</comment>
<comment type="similarity">
    <text evidence="9">Belongs to the TatA/E family.</text>
</comment>
<protein>
    <recommendedName>
        <fullName evidence="9">Sec-independent protein translocase protein TatA</fullName>
    </recommendedName>
</protein>
<proteinExistence type="inferred from homology"/>
<keyword evidence="12" id="KW-1185">Reference proteome</keyword>
<keyword evidence="6 9" id="KW-1133">Transmembrane helix</keyword>
<dbReference type="Proteomes" id="UP000276223">
    <property type="component" value="Unassembled WGS sequence"/>
</dbReference>
<dbReference type="AlphaFoldDB" id="A0A3N1UIW1"/>
<evidence type="ECO:0000256" key="4">
    <source>
        <dbReference type="ARBA" id="ARBA00022692"/>
    </source>
</evidence>
<dbReference type="GO" id="GO:0008320">
    <property type="term" value="F:protein transmembrane transporter activity"/>
    <property type="evidence" value="ECO:0007669"/>
    <property type="project" value="UniProtKB-UniRule"/>
</dbReference>
<dbReference type="Pfam" id="PF02416">
    <property type="entry name" value="TatA_B_E"/>
    <property type="match status" value="1"/>
</dbReference>
<evidence type="ECO:0000256" key="6">
    <source>
        <dbReference type="ARBA" id="ARBA00022989"/>
    </source>
</evidence>
<keyword evidence="3 9" id="KW-1003">Cell membrane</keyword>
<feature type="compositionally biased region" description="Basic and acidic residues" evidence="10">
    <location>
        <begin position="50"/>
        <end position="59"/>
    </location>
</feature>